<gene>
    <name evidence="3" type="ORF">HF086_006393</name>
</gene>
<protein>
    <submittedName>
        <fullName evidence="3">Uncharacterized protein</fullName>
    </submittedName>
</protein>
<evidence type="ECO:0000313" key="3">
    <source>
        <dbReference type="EMBL" id="KAH9644365.1"/>
    </source>
</evidence>
<evidence type="ECO:0000256" key="1">
    <source>
        <dbReference type="SAM" id="MobiDB-lite"/>
    </source>
</evidence>
<evidence type="ECO:0000313" key="4">
    <source>
        <dbReference type="Proteomes" id="UP000814243"/>
    </source>
</evidence>
<organism evidence="3 4">
    <name type="scientific">Spodoptera exigua</name>
    <name type="common">Beet armyworm</name>
    <name type="synonym">Noctua fulgens</name>
    <dbReference type="NCBI Taxonomy" id="7107"/>
    <lineage>
        <taxon>Eukaryota</taxon>
        <taxon>Metazoa</taxon>
        <taxon>Ecdysozoa</taxon>
        <taxon>Arthropoda</taxon>
        <taxon>Hexapoda</taxon>
        <taxon>Insecta</taxon>
        <taxon>Pterygota</taxon>
        <taxon>Neoptera</taxon>
        <taxon>Endopterygota</taxon>
        <taxon>Lepidoptera</taxon>
        <taxon>Glossata</taxon>
        <taxon>Ditrysia</taxon>
        <taxon>Noctuoidea</taxon>
        <taxon>Noctuidae</taxon>
        <taxon>Amphipyrinae</taxon>
        <taxon>Spodoptera</taxon>
    </lineage>
</organism>
<dbReference type="EMBL" id="JACEFF010000086">
    <property type="protein sequence ID" value="KAH9644365.1"/>
    <property type="molecule type" value="Genomic_DNA"/>
</dbReference>
<evidence type="ECO:0000256" key="2">
    <source>
        <dbReference type="SAM" id="Phobius"/>
    </source>
</evidence>
<dbReference type="Proteomes" id="UP000814243">
    <property type="component" value="Unassembled WGS sequence"/>
</dbReference>
<keyword evidence="2" id="KW-0472">Membrane</keyword>
<feature type="region of interest" description="Disordered" evidence="1">
    <location>
        <begin position="169"/>
        <end position="194"/>
    </location>
</feature>
<dbReference type="AlphaFoldDB" id="A0A922MVQ8"/>
<feature type="transmembrane region" description="Helical" evidence="2">
    <location>
        <begin position="101"/>
        <end position="124"/>
    </location>
</feature>
<feature type="transmembrane region" description="Helical" evidence="2">
    <location>
        <begin position="62"/>
        <end position="81"/>
    </location>
</feature>
<reference evidence="3" key="1">
    <citation type="journal article" date="2021" name="G3 (Bethesda)">
        <title>Genome and transcriptome analysis of the beet armyworm Spodoptera exigua reveals targets for pest control. .</title>
        <authorList>
            <person name="Simon S."/>
            <person name="Breeschoten T."/>
            <person name="Jansen H.J."/>
            <person name="Dirks R.P."/>
            <person name="Schranz M.E."/>
            <person name="Ros V.I.D."/>
        </authorList>
    </citation>
    <scope>NUCLEOTIDE SEQUENCE</scope>
    <source>
        <strain evidence="3">TB_SE_WUR_2020</strain>
    </source>
</reference>
<keyword evidence="2" id="KW-0812">Transmembrane</keyword>
<name>A0A922MVQ8_SPOEX</name>
<proteinExistence type="predicted"/>
<sequence length="287" mass="32735">MELKKIKLETLGVREHGVPVDDNFIDKDLDSMFYPLHLMQMALLSPKYILKKNFAKPNNILFKLLSIGLTAMLCFVFTYRIHNLSINEELLLNIPTMYYSAYFDLVFYSIGFDATTTFVILFNYTTWIYKMLMTQVLLSTNFEAFYRAMYKSQDICAIILNSNCTDKQNNSVTTKGNDETVKESTSDEQTKEDDSAPLKEILIAFQLHDEPAPYCGGTQPSKVQHHIISASYIYSSRVKTIVIPTLLDRSAPVATQVGYIPRVLPCAIGTITVQHWMSQQTPSNREC</sequence>
<keyword evidence="2" id="KW-1133">Transmembrane helix</keyword>
<accession>A0A922MVQ8</accession>
<comment type="caution">
    <text evidence="3">The sequence shown here is derived from an EMBL/GenBank/DDBJ whole genome shotgun (WGS) entry which is preliminary data.</text>
</comment>
<feature type="compositionally biased region" description="Basic and acidic residues" evidence="1">
    <location>
        <begin position="176"/>
        <end position="194"/>
    </location>
</feature>